<organism evidence="1 2">
    <name type="scientific">Puccinia striiformis</name>
    <dbReference type="NCBI Taxonomy" id="27350"/>
    <lineage>
        <taxon>Eukaryota</taxon>
        <taxon>Fungi</taxon>
        <taxon>Dikarya</taxon>
        <taxon>Basidiomycota</taxon>
        <taxon>Pucciniomycotina</taxon>
        <taxon>Pucciniomycetes</taxon>
        <taxon>Pucciniales</taxon>
        <taxon>Pucciniaceae</taxon>
        <taxon>Puccinia</taxon>
    </lineage>
</organism>
<gene>
    <name evidence="1" type="ORF">PSHT_03415</name>
</gene>
<comment type="caution">
    <text evidence="1">The sequence shown here is derived from an EMBL/GenBank/DDBJ whole genome shotgun (WGS) entry which is preliminary data.</text>
</comment>
<reference evidence="1 2" key="1">
    <citation type="submission" date="2017-12" db="EMBL/GenBank/DDBJ databases">
        <title>Gene loss provides genomic basis for host adaptation in cereal stripe rust fungi.</title>
        <authorList>
            <person name="Xia C."/>
        </authorList>
    </citation>
    <scope>NUCLEOTIDE SEQUENCE [LARGE SCALE GENOMIC DNA]</scope>
    <source>
        <strain evidence="1 2">93TX-2</strain>
    </source>
</reference>
<dbReference type="AlphaFoldDB" id="A0A2S4WFE8"/>
<evidence type="ECO:0000313" key="2">
    <source>
        <dbReference type="Proteomes" id="UP000238274"/>
    </source>
</evidence>
<reference evidence="2" key="2">
    <citation type="journal article" date="2018" name="BMC Genomics">
        <title>Genomic insights into host adaptation between the wheat stripe rust pathogen (Puccinia striiformis f. sp. tritici) and the barley stripe rust pathogen (Puccinia striiformis f. sp. hordei).</title>
        <authorList>
            <person name="Xia C."/>
            <person name="Wang M."/>
            <person name="Yin C."/>
            <person name="Cornejo O.E."/>
            <person name="Hulbert S.H."/>
            <person name="Chen X."/>
        </authorList>
    </citation>
    <scope>NUCLEOTIDE SEQUENCE [LARGE SCALE GENOMIC DNA]</scope>
    <source>
        <strain evidence="2">93TX-2</strain>
    </source>
</reference>
<dbReference type="EMBL" id="PKSM01000032">
    <property type="protein sequence ID" value="POW20516.1"/>
    <property type="molecule type" value="Genomic_DNA"/>
</dbReference>
<dbReference type="Proteomes" id="UP000238274">
    <property type="component" value="Unassembled WGS sequence"/>
</dbReference>
<dbReference type="VEuPathDB" id="FungiDB:PSTT_03058"/>
<sequence>MENGNRSTNGLEKVSAQYQEILQVKFKYIGSEISEYVGQPESNKGRRAIPLYVDRLRTIYLPVLRDSISRLNDLAFLKPIKQKIHPTYFNSH</sequence>
<reference evidence="2" key="3">
    <citation type="journal article" date="2018" name="Mol. Plant Microbe Interact.">
        <title>Genome sequence resources for the wheat stripe rust pathogen (Puccinia striiformis f. sp. tritici) and the barley stripe rust pathogen (Puccinia striiformis f. sp. hordei).</title>
        <authorList>
            <person name="Xia C."/>
            <person name="Wang M."/>
            <person name="Yin C."/>
            <person name="Cornejo O.E."/>
            <person name="Hulbert S.H."/>
            <person name="Chen X."/>
        </authorList>
    </citation>
    <scope>NUCLEOTIDE SEQUENCE [LARGE SCALE GENOMIC DNA]</scope>
    <source>
        <strain evidence="2">93TX-2</strain>
    </source>
</reference>
<keyword evidence="2" id="KW-1185">Reference proteome</keyword>
<dbReference type="VEuPathDB" id="FungiDB:PSHT_03415"/>
<protein>
    <submittedName>
        <fullName evidence="1">Uncharacterized protein</fullName>
    </submittedName>
</protein>
<proteinExistence type="predicted"/>
<name>A0A2S4WFE8_9BASI</name>
<accession>A0A2S4WFE8</accession>
<evidence type="ECO:0000313" key="1">
    <source>
        <dbReference type="EMBL" id="POW20516.1"/>
    </source>
</evidence>